<protein>
    <submittedName>
        <fullName evidence="1">Uncharacterized protein</fullName>
    </submittedName>
</protein>
<name>A0A7I3Z6G3_PHYPA</name>
<dbReference type="Proteomes" id="UP000006727">
    <property type="component" value="Chromosome 15"/>
</dbReference>
<dbReference type="EnsemblPlants" id="Pp3c15_4770V3.6">
    <property type="protein sequence ID" value="PAC:32927176.CDS.1"/>
    <property type="gene ID" value="Pp3c15_4770"/>
</dbReference>
<gene>
    <name evidence="1" type="primary">LOC112292543</name>
</gene>
<organism evidence="1 2">
    <name type="scientific">Physcomitrium patens</name>
    <name type="common">Spreading-leaved earth moss</name>
    <name type="synonym">Physcomitrella patens</name>
    <dbReference type="NCBI Taxonomy" id="3218"/>
    <lineage>
        <taxon>Eukaryota</taxon>
        <taxon>Viridiplantae</taxon>
        <taxon>Streptophyta</taxon>
        <taxon>Embryophyta</taxon>
        <taxon>Bryophyta</taxon>
        <taxon>Bryophytina</taxon>
        <taxon>Bryopsida</taxon>
        <taxon>Funariidae</taxon>
        <taxon>Funariales</taxon>
        <taxon>Funariaceae</taxon>
        <taxon>Physcomitrium</taxon>
    </lineage>
</organism>
<reference evidence="1 2" key="1">
    <citation type="journal article" date="2008" name="Science">
        <title>The Physcomitrella genome reveals evolutionary insights into the conquest of land by plants.</title>
        <authorList>
            <person name="Rensing S."/>
            <person name="Lang D."/>
            <person name="Zimmer A."/>
            <person name="Terry A."/>
            <person name="Salamov A."/>
            <person name="Shapiro H."/>
            <person name="Nishiyama T."/>
            <person name="Perroud P.-F."/>
            <person name="Lindquist E."/>
            <person name="Kamisugi Y."/>
            <person name="Tanahashi T."/>
            <person name="Sakakibara K."/>
            <person name="Fujita T."/>
            <person name="Oishi K."/>
            <person name="Shin-I T."/>
            <person name="Kuroki Y."/>
            <person name="Toyoda A."/>
            <person name="Suzuki Y."/>
            <person name="Hashimoto A."/>
            <person name="Yamaguchi K."/>
            <person name="Sugano A."/>
            <person name="Kohara Y."/>
            <person name="Fujiyama A."/>
            <person name="Anterola A."/>
            <person name="Aoki S."/>
            <person name="Ashton N."/>
            <person name="Barbazuk W.B."/>
            <person name="Barker E."/>
            <person name="Bennetzen J."/>
            <person name="Bezanilla M."/>
            <person name="Blankenship R."/>
            <person name="Cho S.H."/>
            <person name="Dutcher S."/>
            <person name="Estelle M."/>
            <person name="Fawcett J.A."/>
            <person name="Gundlach H."/>
            <person name="Hanada K."/>
            <person name="Heyl A."/>
            <person name="Hicks K.A."/>
            <person name="Hugh J."/>
            <person name="Lohr M."/>
            <person name="Mayer K."/>
            <person name="Melkozernov A."/>
            <person name="Murata T."/>
            <person name="Nelson D."/>
            <person name="Pils B."/>
            <person name="Prigge M."/>
            <person name="Reiss B."/>
            <person name="Renner T."/>
            <person name="Rombauts S."/>
            <person name="Rushton P."/>
            <person name="Sanderfoot A."/>
            <person name="Schween G."/>
            <person name="Shiu S.-H."/>
            <person name="Stueber K."/>
            <person name="Theodoulou F.L."/>
            <person name="Tu H."/>
            <person name="Van de Peer Y."/>
            <person name="Verrier P.J."/>
            <person name="Waters E."/>
            <person name="Wood A."/>
            <person name="Yang L."/>
            <person name="Cove D."/>
            <person name="Cuming A."/>
            <person name="Hasebe M."/>
            <person name="Lucas S."/>
            <person name="Mishler D.B."/>
            <person name="Reski R."/>
            <person name="Grigoriev I."/>
            <person name="Quatrano R.S."/>
            <person name="Boore J.L."/>
        </authorList>
    </citation>
    <scope>NUCLEOTIDE SEQUENCE [LARGE SCALE GENOMIC DNA]</scope>
    <source>
        <strain evidence="1 2">cv. Gransden 2004</strain>
    </source>
</reference>
<dbReference type="Gramene" id="Pp3c15_4770V3.6">
    <property type="protein sequence ID" value="PAC:32927176.CDS.1"/>
    <property type="gene ID" value="Pp3c15_4770"/>
</dbReference>
<reference evidence="1" key="3">
    <citation type="submission" date="2020-12" db="UniProtKB">
        <authorList>
            <consortium name="EnsemblPlants"/>
        </authorList>
    </citation>
    <scope>IDENTIFICATION</scope>
</reference>
<reference evidence="1 2" key="2">
    <citation type="journal article" date="2018" name="Plant J.">
        <title>The Physcomitrella patens chromosome-scale assembly reveals moss genome structure and evolution.</title>
        <authorList>
            <person name="Lang D."/>
            <person name="Ullrich K.K."/>
            <person name="Murat F."/>
            <person name="Fuchs J."/>
            <person name="Jenkins J."/>
            <person name="Haas F.B."/>
            <person name="Piednoel M."/>
            <person name="Gundlach H."/>
            <person name="Van Bel M."/>
            <person name="Meyberg R."/>
            <person name="Vives C."/>
            <person name="Morata J."/>
            <person name="Symeonidi A."/>
            <person name="Hiss M."/>
            <person name="Muchero W."/>
            <person name="Kamisugi Y."/>
            <person name="Saleh O."/>
            <person name="Blanc G."/>
            <person name="Decker E.L."/>
            <person name="van Gessel N."/>
            <person name="Grimwood J."/>
            <person name="Hayes R.D."/>
            <person name="Graham S.W."/>
            <person name="Gunter L.E."/>
            <person name="McDaniel S.F."/>
            <person name="Hoernstein S.N.W."/>
            <person name="Larsson A."/>
            <person name="Li F.W."/>
            <person name="Perroud P.F."/>
            <person name="Phillips J."/>
            <person name="Ranjan P."/>
            <person name="Rokshar D.S."/>
            <person name="Rothfels C.J."/>
            <person name="Schneider L."/>
            <person name="Shu S."/>
            <person name="Stevenson D.W."/>
            <person name="Thummler F."/>
            <person name="Tillich M."/>
            <person name="Villarreal Aguilar J.C."/>
            <person name="Widiez T."/>
            <person name="Wong G.K."/>
            <person name="Wymore A."/>
            <person name="Zhang Y."/>
            <person name="Zimmer A.D."/>
            <person name="Quatrano R.S."/>
            <person name="Mayer K.F.X."/>
            <person name="Goodstein D."/>
            <person name="Casacuberta J.M."/>
            <person name="Vandepoele K."/>
            <person name="Reski R."/>
            <person name="Cuming A.C."/>
            <person name="Tuskan G.A."/>
            <person name="Maumus F."/>
            <person name="Salse J."/>
            <person name="Schmutz J."/>
            <person name="Rensing S.A."/>
        </authorList>
    </citation>
    <scope>NUCLEOTIDE SEQUENCE [LARGE SCALE GENOMIC DNA]</scope>
    <source>
        <strain evidence="1 2">cv. Gransden 2004</strain>
    </source>
</reference>
<evidence type="ECO:0000313" key="1">
    <source>
        <dbReference type="EnsemblPlants" id="PAC:32927176.CDS.1"/>
    </source>
</evidence>
<evidence type="ECO:0000313" key="2">
    <source>
        <dbReference type="Proteomes" id="UP000006727"/>
    </source>
</evidence>
<dbReference type="EMBL" id="ABEU02000015">
    <property type="status" value="NOT_ANNOTATED_CDS"/>
    <property type="molecule type" value="Genomic_DNA"/>
</dbReference>
<proteinExistence type="predicted"/>
<sequence>MCGQAVAIMDGSVSAIMQSHRGISHAYYPSGKFNFRNALFISSCDRQLNLCARFIILTQFLQLHHFLIPTVYYPILLRSSNIM</sequence>
<accession>A0A7I3Z6G3</accession>
<dbReference type="AlphaFoldDB" id="A0A7I3Z6G3"/>
<keyword evidence="2" id="KW-1185">Reference proteome</keyword>